<comment type="caution">
    <text evidence="2">The sequence shown here is derived from an EMBL/GenBank/DDBJ whole genome shotgun (WGS) entry which is preliminary data.</text>
</comment>
<dbReference type="AlphaFoldDB" id="A0A5C7ANV0"/>
<protein>
    <submittedName>
        <fullName evidence="2">Uncharacterized protein</fullName>
    </submittedName>
</protein>
<gene>
    <name evidence="2" type="ORF">ES711_04815</name>
</gene>
<dbReference type="OrthoDB" id="1202888at2"/>
<evidence type="ECO:0000313" key="3">
    <source>
        <dbReference type="Proteomes" id="UP000321734"/>
    </source>
</evidence>
<evidence type="ECO:0000313" key="2">
    <source>
        <dbReference type="EMBL" id="TXE09253.1"/>
    </source>
</evidence>
<dbReference type="EMBL" id="VORX01000002">
    <property type="protein sequence ID" value="TXE09253.1"/>
    <property type="molecule type" value="Genomic_DNA"/>
</dbReference>
<accession>A0A5C7ANV0</accession>
<organism evidence="2 3">
    <name type="scientific">Gelidibacter salicanalis</name>
    <dbReference type="NCBI Taxonomy" id="291193"/>
    <lineage>
        <taxon>Bacteria</taxon>
        <taxon>Pseudomonadati</taxon>
        <taxon>Bacteroidota</taxon>
        <taxon>Flavobacteriia</taxon>
        <taxon>Flavobacteriales</taxon>
        <taxon>Flavobacteriaceae</taxon>
        <taxon>Gelidibacter</taxon>
    </lineage>
</organism>
<feature type="region of interest" description="Disordered" evidence="1">
    <location>
        <begin position="37"/>
        <end position="95"/>
    </location>
</feature>
<proteinExistence type="predicted"/>
<sequence length="95" mass="10332">MKTNITDEITRKEALLRLGKYAALTAVGTFLILNPKSAQAQSIPDPGNRPAGPANTDRIENEEIWHNNNNQTKPGKPHKPGKPYKPGKPGKPGKP</sequence>
<reference evidence="2 3" key="1">
    <citation type="submission" date="2019-08" db="EMBL/GenBank/DDBJ databases">
        <title>Genome sequence of Gelidibacter salicanalis IC162T.</title>
        <authorList>
            <person name="Bowman J.P."/>
        </authorList>
    </citation>
    <scope>NUCLEOTIDE SEQUENCE [LARGE SCALE GENOMIC DNA]</scope>
    <source>
        <strain evidence="2 3">IC162</strain>
    </source>
</reference>
<evidence type="ECO:0000256" key="1">
    <source>
        <dbReference type="SAM" id="MobiDB-lite"/>
    </source>
</evidence>
<keyword evidence="3" id="KW-1185">Reference proteome</keyword>
<dbReference type="RefSeq" id="WP_146890769.1">
    <property type="nucleotide sequence ID" value="NZ_VORX01000002.1"/>
</dbReference>
<name>A0A5C7ANV0_9FLAO</name>
<dbReference type="Proteomes" id="UP000321734">
    <property type="component" value="Unassembled WGS sequence"/>
</dbReference>